<dbReference type="InterPro" id="IPR012677">
    <property type="entry name" value="Nucleotide-bd_a/b_plait_sf"/>
</dbReference>
<evidence type="ECO:0000313" key="2">
    <source>
        <dbReference type="Ensembl" id="ENSCMUP00000020296.2"/>
    </source>
</evidence>
<reference evidence="3" key="1">
    <citation type="submission" date="2019-10" db="EMBL/GenBank/DDBJ databases">
        <title>Corvus moneduloides (New Caledonian crow) genome, bCorMon1, primary haplotype.</title>
        <authorList>
            <person name="Rutz C."/>
            <person name="Fungtammasan C."/>
            <person name="Mountcastle J."/>
            <person name="Formenti G."/>
            <person name="Chow W."/>
            <person name="Howe K."/>
            <person name="Steele M.P."/>
            <person name="Fernandes J."/>
            <person name="Gilbert M.T.P."/>
            <person name="Fedrigo O."/>
            <person name="Jarvis E.D."/>
            <person name="Gemmell N."/>
        </authorList>
    </citation>
    <scope>NUCLEOTIDE SEQUENCE [LARGE SCALE GENOMIC DNA]</scope>
</reference>
<dbReference type="SUPFAM" id="SSF54928">
    <property type="entry name" value="RNA-binding domain, RBD"/>
    <property type="match status" value="1"/>
</dbReference>
<feature type="compositionally biased region" description="Basic and acidic residues" evidence="1">
    <location>
        <begin position="345"/>
        <end position="360"/>
    </location>
</feature>
<feature type="region of interest" description="Disordered" evidence="1">
    <location>
        <begin position="103"/>
        <end position="149"/>
    </location>
</feature>
<protein>
    <submittedName>
        <fullName evidence="2">Uncharacterized protein</fullName>
    </submittedName>
</protein>
<accession>A0A8U7NN75</accession>
<dbReference type="CDD" id="cd12546">
    <property type="entry name" value="RRM_RBM43"/>
    <property type="match status" value="1"/>
</dbReference>
<feature type="region of interest" description="Disordered" evidence="1">
    <location>
        <begin position="329"/>
        <end position="360"/>
    </location>
</feature>
<dbReference type="AlphaFoldDB" id="A0A8C3H1J2"/>
<dbReference type="OMA" id="FYETHID"/>
<sequence length="537" mass="59104">MHVPIPACPCPCNSLSMHVPIPACPCPCNSLSMHVPIPACPCPCNSLSMHVPIPACPCPCNSLSMYTRSLHVPCSRVRSRPPQFPAGRAGPCPCRAGGARRGGPAASPALSLSFPRRSRPLSAHPGGIPGPVGSPSQRDPHPSRIPFPAGSRPVGAAAMATGQAARSTRTIVIAGVPAGLLQDDVMADVLTIHFQMSRNNGGDVEEVTYPTRNKGVAYVTFEDQEVVESVLKKDQHLLQDKRLPRHYPLTVTRYCNNAFLSVTSILNVAVFRDHFVLEDLVEEMKKQSPALSFGPLQPDGQIAVQGPFPALRVLREFLLLKAESLSEEDKREGKSHQRLRRKVQEHRGATETRSSARDAHREKQVVVLDTDIYHYMRHFLPKTFQANDVVISGVTDGDITTVCIESAGRKAGAAHGLRVKKIIENYSVELQEILCKERLCFKEHSRGEKLRYKRLCERLKPRYPKVLIIPYDTHIDVVGTSADIFEFTEQVRSHSGDLLTLEVHRGEQSCDTWHNKLHTKWTGLGKPQGDGTGNSSL</sequence>
<dbReference type="InterPro" id="IPR000504">
    <property type="entry name" value="RRM_dom"/>
</dbReference>
<proteinExistence type="predicted"/>
<evidence type="ECO:0000313" key="3">
    <source>
        <dbReference type="Proteomes" id="UP000694553"/>
    </source>
</evidence>
<feature type="compositionally biased region" description="Low complexity" evidence="1">
    <location>
        <begin position="103"/>
        <end position="136"/>
    </location>
</feature>
<dbReference type="PANTHER" id="PTHR15225">
    <property type="entry name" value="INTERFERON-INDUCED PROTEIN 35/NMI N-MYC/STAT INTERACTING PROTEIN"/>
    <property type="match status" value="1"/>
</dbReference>
<reference evidence="2" key="2">
    <citation type="submission" date="2025-08" db="UniProtKB">
        <authorList>
            <consortium name="Ensembl"/>
        </authorList>
    </citation>
    <scope>IDENTIFICATION</scope>
</reference>
<accession>A0A8C3H1J2</accession>
<dbReference type="GO" id="GO:0003723">
    <property type="term" value="F:RNA binding"/>
    <property type="evidence" value="ECO:0007669"/>
    <property type="project" value="UniProtKB-UniRule"/>
</dbReference>
<dbReference type="Ensembl" id="ENSCMUT00000021801.2">
    <property type="protein sequence ID" value="ENSCMUP00000020296.2"/>
    <property type="gene ID" value="ENSCMUG00000012516.2"/>
</dbReference>
<reference evidence="2" key="3">
    <citation type="submission" date="2025-09" db="UniProtKB">
        <authorList>
            <consortium name="Ensembl"/>
        </authorList>
    </citation>
    <scope>IDENTIFICATION</scope>
</reference>
<organism evidence="2 3">
    <name type="scientific">Corvus moneduloides</name>
    <name type="common">New Caledonian crow</name>
    <dbReference type="NCBI Taxonomy" id="1196302"/>
    <lineage>
        <taxon>Eukaryota</taxon>
        <taxon>Metazoa</taxon>
        <taxon>Chordata</taxon>
        <taxon>Craniata</taxon>
        <taxon>Vertebrata</taxon>
        <taxon>Euteleostomi</taxon>
        <taxon>Archelosauria</taxon>
        <taxon>Archosauria</taxon>
        <taxon>Dinosauria</taxon>
        <taxon>Saurischia</taxon>
        <taxon>Theropoda</taxon>
        <taxon>Coelurosauria</taxon>
        <taxon>Aves</taxon>
        <taxon>Neognathae</taxon>
        <taxon>Neoaves</taxon>
        <taxon>Telluraves</taxon>
        <taxon>Australaves</taxon>
        <taxon>Passeriformes</taxon>
        <taxon>Corvoidea</taxon>
        <taxon>Corvidae</taxon>
        <taxon>Corvus</taxon>
    </lineage>
</organism>
<dbReference type="Proteomes" id="UP000694553">
    <property type="component" value="Unassembled WGS sequence"/>
</dbReference>
<dbReference type="Gene3D" id="3.30.70.330">
    <property type="match status" value="1"/>
</dbReference>
<dbReference type="Pfam" id="PF23085">
    <property type="entry name" value="RRM_PARP14_3"/>
    <property type="match status" value="1"/>
</dbReference>
<keyword evidence="3" id="KW-1185">Reference proteome</keyword>
<evidence type="ECO:0000256" key="1">
    <source>
        <dbReference type="SAM" id="MobiDB-lite"/>
    </source>
</evidence>
<name>A0A8C3H1J2_CORMO</name>
<dbReference type="PROSITE" id="PS50102">
    <property type="entry name" value="RRM"/>
    <property type="match status" value="1"/>
</dbReference>
<dbReference type="PANTHER" id="PTHR15225:SF8">
    <property type="entry name" value="RNA-BINDING PROTEIN 43"/>
    <property type="match status" value="1"/>
</dbReference>
<dbReference type="InterPro" id="IPR035979">
    <property type="entry name" value="RBD_domain_sf"/>
</dbReference>